<dbReference type="Proteomes" id="UP001165378">
    <property type="component" value="Unassembled WGS sequence"/>
</dbReference>
<accession>A0AA41PUX3</accession>
<dbReference type="Gene3D" id="3.40.50.1820">
    <property type="entry name" value="alpha/beta hydrolase"/>
    <property type="match status" value="2"/>
</dbReference>
<dbReference type="EMBL" id="JAKFHA010000001">
    <property type="protein sequence ID" value="MCF2526315.1"/>
    <property type="molecule type" value="Genomic_DNA"/>
</dbReference>
<keyword evidence="6" id="KW-0012">Acyltransferase</keyword>
<evidence type="ECO:0000256" key="7">
    <source>
        <dbReference type="ARBA" id="ARBA00032572"/>
    </source>
</evidence>
<evidence type="ECO:0000256" key="8">
    <source>
        <dbReference type="ARBA" id="ARBA00048109"/>
    </source>
</evidence>
<dbReference type="GO" id="GO:0004144">
    <property type="term" value="F:diacylglycerol O-acyltransferase activity"/>
    <property type="evidence" value="ECO:0007669"/>
    <property type="project" value="UniProtKB-EC"/>
</dbReference>
<evidence type="ECO:0000313" key="9">
    <source>
        <dbReference type="EMBL" id="MCF2526315.1"/>
    </source>
</evidence>
<dbReference type="InterPro" id="IPR006311">
    <property type="entry name" value="TAT_signal"/>
</dbReference>
<dbReference type="InterPro" id="IPR050583">
    <property type="entry name" value="Mycobacterial_A85_antigen"/>
</dbReference>
<sequence length="421" mass="45543">MLQVPRRRSRRIPRRRLTGWSLVLAVLAPLLGLGVAAGPAANATANPATVWWEAFPNTPVHPNNSTATQKRIIDIGINSPSTGAPVKWVRVLLPVGWSKTATRTWPTLWMLHGGGDNHTSYTDKSSIQQMVLDKDVMVVMPETSPCSSYSNWYNGNNEALAPDWEDYIIEEVSQILESQYRASGDRAVLGISMGGGGAMTLAGKHPGHFKSVASLSGAVNMLWHPGDTSEPILGPSIVWASGPLCAPGGVDWKRIWGEPGYPFFTNDPTDLRQRNYWLANSAIHNAEGLRGTPLYLYYGNGSDTSATQPPALDPVTGKPVPDGDITGAGWAWGQLDAAGNQVQPNPQRCLASPPTGKPSPAVIDAAMLERVDGKMNQSFADRLRELGIPFTECAAYGLHSWPYWDREIYAALPMLLGSLGL</sequence>
<comment type="similarity">
    <text evidence="2">Belongs to the mycobacterial A85 antigen family.</text>
</comment>
<evidence type="ECO:0000256" key="1">
    <source>
        <dbReference type="ARBA" id="ARBA00000697"/>
    </source>
</evidence>
<dbReference type="Pfam" id="PF00756">
    <property type="entry name" value="Esterase"/>
    <property type="match status" value="1"/>
</dbReference>
<dbReference type="AlphaFoldDB" id="A0AA41PUX3"/>
<dbReference type="EC" id="2.3.1.122" evidence="3"/>
<protein>
    <recommendedName>
        <fullName evidence="7">Acyl-CoA:diacylglycerol acyltransferase</fullName>
        <ecNumber evidence="3">2.3.1.122</ecNumber>
        <ecNumber evidence="4">2.3.1.20</ecNumber>
    </recommendedName>
</protein>
<evidence type="ECO:0000313" key="10">
    <source>
        <dbReference type="Proteomes" id="UP001165378"/>
    </source>
</evidence>
<dbReference type="InterPro" id="IPR029058">
    <property type="entry name" value="AB_hydrolase_fold"/>
</dbReference>
<dbReference type="InterPro" id="IPR000801">
    <property type="entry name" value="Esterase-like"/>
</dbReference>
<evidence type="ECO:0000256" key="5">
    <source>
        <dbReference type="ARBA" id="ARBA00022679"/>
    </source>
</evidence>
<evidence type="ECO:0000256" key="6">
    <source>
        <dbReference type="ARBA" id="ARBA00023315"/>
    </source>
</evidence>
<proteinExistence type="inferred from homology"/>
<name>A0AA41PUX3_9ACTN</name>
<evidence type="ECO:0000256" key="3">
    <source>
        <dbReference type="ARBA" id="ARBA00012820"/>
    </source>
</evidence>
<organism evidence="9 10">
    <name type="scientific">Yinghuangia soli</name>
    <dbReference type="NCBI Taxonomy" id="2908204"/>
    <lineage>
        <taxon>Bacteria</taxon>
        <taxon>Bacillati</taxon>
        <taxon>Actinomycetota</taxon>
        <taxon>Actinomycetes</taxon>
        <taxon>Kitasatosporales</taxon>
        <taxon>Streptomycetaceae</taxon>
        <taxon>Yinghuangia</taxon>
    </lineage>
</organism>
<reference evidence="9" key="1">
    <citation type="submission" date="2022-01" db="EMBL/GenBank/DDBJ databases">
        <title>Genome-Based Taxonomic Classification of the Phylum Actinobacteria.</title>
        <authorList>
            <person name="Gao Y."/>
        </authorList>
    </citation>
    <scope>NUCLEOTIDE SEQUENCE</scope>
    <source>
        <strain evidence="9">KLBMP 8922</strain>
    </source>
</reference>
<evidence type="ECO:0000256" key="2">
    <source>
        <dbReference type="ARBA" id="ARBA00005874"/>
    </source>
</evidence>
<keyword evidence="10" id="KW-1185">Reference proteome</keyword>
<comment type="catalytic activity">
    <reaction evidence="1">
        <text>2 alpha,alpha'-trehalose 6-mycolate = alpha,alpha'-trehalose 6,6'-bismycolate + alpha,alpha-trehalose</text>
        <dbReference type="Rhea" id="RHEA:23472"/>
        <dbReference type="ChEBI" id="CHEBI:16551"/>
        <dbReference type="ChEBI" id="CHEBI:18195"/>
        <dbReference type="ChEBI" id="CHEBI:18234"/>
        <dbReference type="EC" id="2.3.1.122"/>
    </reaction>
</comment>
<evidence type="ECO:0000256" key="4">
    <source>
        <dbReference type="ARBA" id="ARBA00013244"/>
    </source>
</evidence>
<dbReference type="RefSeq" id="WP_235050357.1">
    <property type="nucleotide sequence ID" value="NZ_JAKFHA010000001.1"/>
</dbReference>
<gene>
    <name evidence="9" type="ORF">LZ495_03640</name>
</gene>
<dbReference type="PANTHER" id="PTHR48098">
    <property type="entry name" value="ENTEROCHELIN ESTERASE-RELATED"/>
    <property type="match status" value="1"/>
</dbReference>
<comment type="caution">
    <text evidence="9">The sequence shown here is derived from an EMBL/GenBank/DDBJ whole genome shotgun (WGS) entry which is preliminary data.</text>
</comment>
<dbReference type="GO" id="GO:0050348">
    <property type="term" value="F:trehalose O-mycolyltransferase activity"/>
    <property type="evidence" value="ECO:0007669"/>
    <property type="project" value="UniProtKB-EC"/>
</dbReference>
<dbReference type="EC" id="2.3.1.20" evidence="4"/>
<dbReference type="PANTHER" id="PTHR48098:SF1">
    <property type="entry name" value="DIACYLGLYCEROL ACYLTRANSFERASE_MYCOLYLTRANSFERASE AG85A"/>
    <property type="match status" value="1"/>
</dbReference>
<comment type="catalytic activity">
    <reaction evidence="8">
        <text>an acyl-CoA + a 1,2-diacyl-sn-glycerol = a triacyl-sn-glycerol + CoA</text>
        <dbReference type="Rhea" id="RHEA:10868"/>
        <dbReference type="ChEBI" id="CHEBI:17815"/>
        <dbReference type="ChEBI" id="CHEBI:57287"/>
        <dbReference type="ChEBI" id="CHEBI:58342"/>
        <dbReference type="ChEBI" id="CHEBI:64615"/>
        <dbReference type="EC" id="2.3.1.20"/>
    </reaction>
</comment>
<dbReference type="PROSITE" id="PS51318">
    <property type="entry name" value="TAT"/>
    <property type="match status" value="1"/>
</dbReference>
<keyword evidence="5" id="KW-0808">Transferase</keyword>
<dbReference type="SUPFAM" id="SSF53474">
    <property type="entry name" value="alpha/beta-Hydrolases"/>
    <property type="match status" value="1"/>
</dbReference>